<dbReference type="RefSeq" id="WP_194536293.1">
    <property type="nucleotide sequence ID" value="NZ_JACEFB010000001.1"/>
</dbReference>
<dbReference type="InterPro" id="IPR029058">
    <property type="entry name" value="AB_hydrolase_fold"/>
</dbReference>
<dbReference type="PANTHER" id="PTHR43037:SF1">
    <property type="entry name" value="BLL1128 PROTEIN"/>
    <property type="match status" value="1"/>
</dbReference>
<dbReference type="SUPFAM" id="SSF53474">
    <property type="entry name" value="alpha/beta-Hydrolases"/>
    <property type="match status" value="1"/>
</dbReference>
<organism evidence="2 3">
    <name type="scientific">Thermogemmata fonticola</name>
    <dbReference type="NCBI Taxonomy" id="2755323"/>
    <lineage>
        <taxon>Bacteria</taxon>
        <taxon>Pseudomonadati</taxon>
        <taxon>Planctomycetota</taxon>
        <taxon>Planctomycetia</taxon>
        <taxon>Gemmatales</taxon>
        <taxon>Gemmataceae</taxon>
        <taxon>Thermogemmata</taxon>
    </lineage>
</organism>
<evidence type="ECO:0000313" key="3">
    <source>
        <dbReference type="Proteomes" id="UP000542342"/>
    </source>
</evidence>
<dbReference type="Pfam" id="PF00756">
    <property type="entry name" value="Esterase"/>
    <property type="match status" value="1"/>
</dbReference>
<name>A0A7V8VBI8_9BACT</name>
<dbReference type="Proteomes" id="UP000542342">
    <property type="component" value="Unassembled WGS sequence"/>
</dbReference>
<dbReference type="InterPro" id="IPR000801">
    <property type="entry name" value="Esterase-like"/>
</dbReference>
<dbReference type="InterPro" id="IPR050955">
    <property type="entry name" value="Plant_Biomass_Hydrol_Est"/>
</dbReference>
<accession>A0A7V8VBI8</accession>
<gene>
    <name evidence="2" type="ORF">H0921_01750</name>
</gene>
<dbReference type="EMBL" id="JACEFB010000001">
    <property type="protein sequence ID" value="MBA2224881.1"/>
    <property type="molecule type" value="Genomic_DNA"/>
</dbReference>
<dbReference type="PANTHER" id="PTHR43037">
    <property type="entry name" value="UNNAMED PRODUCT-RELATED"/>
    <property type="match status" value="1"/>
</dbReference>
<protein>
    <submittedName>
        <fullName evidence="2">Prolyl oligopeptidase family serine peptidase</fullName>
    </submittedName>
</protein>
<dbReference type="Gene3D" id="3.40.50.1820">
    <property type="entry name" value="alpha/beta hydrolase"/>
    <property type="match status" value="1"/>
</dbReference>
<reference evidence="2 3" key="1">
    <citation type="submission" date="2020-07" db="EMBL/GenBank/DDBJ databases">
        <title>Thermogemmata thermophila gen. nov., sp. nov., a novel moderate thermophilic planctomycete from a Kamchatka hot spring.</title>
        <authorList>
            <person name="Elcheninov A.G."/>
            <person name="Podosokorskaya O.A."/>
            <person name="Kovaleva O.L."/>
            <person name="Novikov A."/>
            <person name="Bonch-Osmolovskaya E.A."/>
            <person name="Toshchakov S.V."/>
            <person name="Kublanov I.V."/>
        </authorList>
    </citation>
    <scope>NUCLEOTIDE SEQUENCE [LARGE SCALE GENOMIC DNA]</scope>
    <source>
        <strain evidence="2 3">2918</strain>
    </source>
</reference>
<keyword evidence="1" id="KW-0732">Signal</keyword>
<keyword evidence="3" id="KW-1185">Reference proteome</keyword>
<sequence length="259" mass="28239">MNRNLAGRYGATVTLVLSLGLLGTAQEQKPADSPIKTGFVERVFKNANGTESPYVVFIPHDYDGSKAYPVILFLHGAGETKDPTGKKASGKMPVEVGIGPAIKKREKTFAFIVVIPRAEGFGWGANTANGKRAMAILDEVMKDYKVDPQRQYLTGLSMGGMGTWSLAVAHPDRWAAIVPICGRGDPSAAGKIKHLPCWCFHGDADKAVPVSGSRDMIEALRKAGGTPKYTEYPGVGHNCWDRAYNTEELYQWLLEQKRK</sequence>
<proteinExistence type="predicted"/>
<evidence type="ECO:0000313" key="2">
    <source>
        <dbReference type="EMBL" id="MBA2224881.1"/>
    </source>
</evidence>
<dbReference type="AlphaFoldDB" id="A0A7V8VBI8"/>
<evidence type="ECO:0000256" key="1">
    <source>
        <dbReference type="ARBA" id="ARBA00022729"/>
    </source>
</evidence>
<comment type="caution">
    <text evidence="2">The sequence shown here is derived from an EMBL/GenBank/DDBJ whole genome shotgun (WGS) entry which is preliminary data.</text>
</comment>